<proteinExistence type="predicted"/>
<organism evidence="1 2">
    <name type="scientific">Apiospora arundinis</name>
    <dbReference type="NCBI Taxonomy" id="335852"/>
    <lineage>
        <taxon>Eukaryota</taxon>
        <taxon>Fungi</taxon>
        <taxon>Dikarya</taxon>
        <taxon>Ascomycota</taxon>
        <taxon>Pezizomycotina</taxon>
        <taxon>Sordariomycetes</taxon>
        <taxon>Xylariomycetidae</taxon>
        <taxon>Amphisphaeriales</taxon>
        <taxon>Apiosporaceae</taxon>
        <taxon>Apiospora</taxon>
    </lineage>
</organism>
<comment type="caution">
    <text evidence="1">The sequence shown here is derived from an EMBL/GenBank/DDBJ whole genome shotgun (WGS) entry which is preliminary data.</text>
</comment>
<dbReference type="EMBL" id="JAPCWZ010000003">
    <property type="protein sequence ID" value="KAK8874506.1"/>
    <property type="molecule type" value="Genomic_DNA"/>
</dbReference>
<gene>
    <name evidence="1" type="ORF">PGQ11_005020</name>
</gene>
<name>A0ABR2J9X1_9PEZI</name>
<dbReference type="Proteomes" id="UP001390339">
    <property type="component" value="Unassembled WGS sequence"/>
</dbReference>
<protein>
    <submittedName>
        <fullName evidence="1">Uncharacterized protein</fullName>
    </submittedName>
</protein>
<sequence length="141" mass="15260">MLVATLALTTAPSLAAQHEKLGNALRRLVALRSADFDGECVNSKAVGEYKSVSLICREGEGDDGPPNGTEFQGLWAMTSLLSGDFGYGPLDVVAMMSEVLMALDAPKSTMFILSSYYFGNATRQLLHIIRTLILPQETLLY</sequence>
<reference evidence="1 2" key="1">
    <citation type="journal article" date="2024" name="IMA Fungus">
        <title>Apiospora arundinis, a panoply of carbohydrate-active enzymes and secondary metabolites.</title>
        <authorList>
            <person name="Sorensen T."/>
            <person name="Petersen C."/>
            <person name="Muurmann A.T."/>
            <person name="Christiansen J.V."/>
            <person name="Brundto M.L."/>
            <person name="Overgaard C.K."/>
            <person name="Boysen A.T."/>
            <person name="Wollenberg R.D."/>
            <person name="Larsen T.O."/>
            <person name="Sorensen J.L."/>
            <person name="Nielsen K.L."/>
            <person name="Sondergaard T.E."/>
        </authorList>
    </citation>
    <scope>NUCLEOTIDE SEQUENCE [LARGE SCALE GENOMIC DNA]</scope>
    <source>
        <strain evidence="1 2">AAU 773</strain>
    </source>
</reference>
<evidence type="ECO:0000313" key="2">
    <source>
        <dbReference type="Proteomes" id="UP001390339"/>
    </source>
</evidence>
<accession>A0ABR2J9X1</accession>
<evidence type="ECO:0000313" key="1">
    <source>
        <dbReference type="EMBL" id="KAK8874506.1"/>
    </source>
</evidence>
<keyword evidence="2" id="KW-1185">Reference proteome</keyword>